<keyword evidence="2" id="KW-1015">Disulfide bond</keyword>
<evidence type="ECO:0000313" key="4">
    <source>
        <dbReference type="EMBL" id="QIS19636.1"/>
    </source>
</evidence>
<dbReference type="Pfam" id="PF13385">
    <property type="entry name" value="Laminin_G_3"/>
    <property type="match status" value="1"/>
</dbReference>
<gene>
    <name evidence="4" type="ORF">F6W96_16420</name>
</gene>
<dbReference type="InterPro" id="IPR013320">
    <property type="entry name" value="ConA-like_dom_sf"/>
</dbReference>
<dbReference type="AlphaFoldDB" id="A0A6G9Z373"/>
<evidence type="ECO:0000256" key="2">
    <source>
        <dbReference type="ARBA" id="ARBA00023157"/>
    </source>
</evidence>
<dbReference type="RefSeq" id="WP_167486922.1">
    <property type="nucleotide sequence ID" value="NZ_CP046173.1"/>
</dbReference>
<name>A0A6G9Z373_9NOCA</name>
<accession>A0A6G9Z373</accession>
<keyword evidence="1" id="KW-0732">Signal</keyword>
<dbReference type="EMBL" id="CP046173">
    <property type="protein sequence ID" value="QIS19636.1"/>
    <property type="molecule type" value="Genomic_DNA"/>
</dbReference>
<organism evidence="4 5">
    <name type="scientific">Nocardia terpenica</name>
    <dbReference type="NCBI Taxonomy" id="455432"/>
    <lineage>
        <taxon>Bacteria</taxon>
        <taxon>Bacillati</taxon>
        <taxon>Actinomycetota</taxon>
        <taxon>Actinomycetes</taxon>
        <taxon>Mycobacteriales</taxon>
        <taxon>Nocardiaceae</taxon>
        <taxon>Nocardia</taxon>
    </lineage>
</organism>
<proteinExistence type="predicted"/>
<evidence type="ECO:0000313" key="5">
    <source>
        <dbReference type="Proteomes" id="UP000500953"/>
    </source>
</evidence>
<evidence type="ECO:0000259" key="3">
    <source>
        <dbReference type="SMART" id="SM00560"/>
    </source>
</evidence>
<dbReference type="InterPro" id="IPR006558">
    <property type="entry name" value="LamG-like"/>
</dbReference>
<evidence type="ECO:0000256" key="1">
    <source>
        <dbReference type="ARBA" id="ARBA00022729"/>
    </source>
</evidence>
<feature type="domain" description="LamG-like jellyroll fold" evidence="3">
    <location>
        <begin position="274"/>
        <end position="418"/>
    </location>
</feature>
<reference evidence="4 5" key="1">
    <citation type="journal article" date="2019" name="ACS Chem. Biol.">
        <title>Identification and Mobilization of a Cryptic Antibiotic Biosynthesis Gene Locus from a Human-Pathogenic Nocardia Isolate.</title>
        <authorList>
            <person name="Herisse M."/>
            <person name="Ishida K."/>
            <person name="Porter J.L."/>
            <person name="Howden B."/>
            <person name="Hertweck C."/>
            <person name="Stinear T.P."/>
            <person name="Pidot S.J."/>
        </authorList>
    </citation>
    <scope>NUCLEOTIDE SEQUENCE [LARGE SCALE GENOMIC DNA]</scope>
    <source>
        <strain evidence="4 5">AUSMDU00012715</strain>
    </source>
</reference>
<dbReference type="Gene3D" id="2.60.120.200">
    <property type="match status" value="1"/>
</dbReference>
<dbReference type="SUPFAM" id="SSF49899">
    <property type="entry name" value="Concanavalin A-like lectins/glucanases"/>
    <property type="match status" value="1"/>
</dbReference>
<dbReference type="SMART" id="SM00560">
    <property type="entry name" value="LamGL"/>
    <property type="match status" value="1"/>
</dbReference>
<sequence length="1015" mass="107455">MTAPYPAAVDRMAGNLTVPFAAGADRLALAYRGGEPSAHTAFADYDFAEHRARFGTDPRPRYLVTAREDIPGDVAVTVGYSTPQSATAAVTFTVPGGTIAGTSMMVPLGADVAKAVLKTVAVQGPKGQQPPVTASSFGFTALLGDLAALLWVLGGDRDLLADHYGRVRAQHTVEQATGLSLDLLGSDLSIPRFPPLPYGFAADTIALYHCEDTSGTLTVADAMTLYTGAGHPGTRLPSTVTGVDGRFGSGLGFVYGRSEVTVPDRADFALPATASLTAECFVRPAPGNWRGAFLSKHTDMLDPAKPGWGLHLGNFRGLDRDVRLLLSDGTTRVELFADLSLDTDRFHHVAAVLDRVRGMTRLYVNGELRASDSTALGALTNAAPLRIGFDDTTGGGFSSSFFGTLDEIRLSRAALTSFGPVLGEDDESYRSRLMLFRRWNLPTPTEIADALNGIVGLIDGVFDPITVSDAYEKSPVGSHTLTVRPATLQPGESIDALGRRGIDEAEVCGTLADDPFDPRWLTYYSGPAANFPVGDPRMRQPLTRALDALHAVLVELEGHSEPVRVSGGYDPKAPDLRAVGRALIVWHPFVPAARLAALAHRAGFSWVQHRAATDDVYMSLADTSVVEITGGTGWFGTDLGAGNPTTPLGIQPLPPHEAQQRWSLLQAGPGRAELLGTVVGNVTNIHPLAPGEVTVALEIRLGGRTYSATRRFTIGPQTLPANHTIGADGAQGVDESIAGSPGDGAYAADYLVTVTDPLLNVAVPGSNRMQASVADRLGRLLAIAGKPITLASGWTPTGSGLDAVGRALTLMPGDASITLATLGVMAHGAGFDYVENTGSVIRVAQRAGEHLEILGPRDVEEGSATAFSLSPQASPTGGRRVEWSVVTADDAAARLDGSTGERTTLLADRAGAIQVRARAPITDGGNPPYTVRVGLAQQLLDREKAGTKVVIRRDQYERIMNVLNELHPIGVEFDTTVIRAHVLELAVGQLDSFPAYTYPTYRLRGQHRTRPDRLD</sequence>
<protein>
    <recommendedName>
        <fullName evidence="3">LamG-like jellyroll fold domain-containing protein</fullName>
    </recommendedName>
</protein>
<dbReference type="Proteomes" id="UP000500953">
    <property type="component" value="Chromosome"/>
</dbReference>